<sequence>MQPIDTTSIHPEIERLGPVAAATLRPQAVEPFDAFVAPGDVFRHPREVLRYPGLSHAEKRAILASWASDARAVESCPALRCLPGCRAEPVPLDAILDALQALDEGSAPPVSPAPPKPLFPAAFTRRWRRGPTGREPQLN</sequence>
<gene>
    <name evidence="2" type="ORF">MOC_4820</name>
</gene>
<dbReference type="EMBL" id="CP003811">
    <property type="protein sequence ID" value="AIQ92575.1"/>
    <property type="molecule type" value="Genomic_DNA"/>
</dbReference>
<evidence type="ECO:0000313" key="2">
    <source>
        <dbReference type="EMBL" id="AIQ92575.1"/>
    </source>
</evidence>
<dbReference type="HOGENOM" id="CLU_153165_0_0_5"/>
<organism evidence="2 3">
    <name type="scientific">Methylobacterium oryzae CBMB20</name>
    <dbReference type="NCBI Taxonomy" id="693986"/>
    <lineage>
        <taxon>Bacteria</taxon>
        <taxon>Pseudomonadati</taxon>
        <taxon>Pseudomonadota</taxon>
        <taxon>Alphaproteobacteria</taxon>
        <taxon>Hyphomicrobiales</taxon>
        <taxon>Methylobacteriaceae</taxon>
        <taxon>Methylobacterium</taxon>
    </lineage>
</organism>
<proteinExistence type="predicted"/>
<evidence type="ECO:0000256" key="1">
    <source>
        <dbReference type="SAM" id="MobiDB-lite"/>
    </source>
</evidence>
<keyword evidence="3" id="KW-1185">Reference proteome</keyword>
<dbReference type="STRING" id="693986.MOC_4820"/>
<feature type="region of interest" description="Disordered" evidence="1">
    <location>
        <begin position="104"/>
        <end position="139"/>
    </location>
</feature>
<dbReference type="eggNOG" id="ENOG5033AXH">
    <property type="taxonomic scope" value="Bacteria"/>
</dbReference>
<accession>A0A089P1C1</accession>
<feature type="compositionally biased region" description="Pro residues" evidence="1">
    <location>
        <begin position="109"/>
        <end position="118"/>
    </location>
</feature>
<reference evidence="2 3" key="1">
    <citation type="journal article" date="2014" name="PLoS ONE">
        <title>Genome Information of Methylobacterium oryzae, a Plant-Probiotic Methylotroph in the Phyllosphere.</title>
        <authorList>
            <person name="Kwak M.J."/>
            <person name="Jeong H."/>
            <person name="Madhaiyan M."/>
            <person name="Lee Y."/>
            <person name="Sa T.M."/>
            <person name="Oh T.K."/>
            <person name="Kim J.F."/>
        </authorList>
    </citation>
    <scope>NUCLEOTIDE SEQUENCE [LARGE SCALE GENOMIC DNA]</scope>
    <source>
        <strain evidence="2 3">CBMB20</strain>
    </source>
</reference>
<protein>
    <submittedName>
        <fullName evidence="2">Protein of unassigned function</fullName>
    </submittedName>
</protein>
<dbReference type="AlphaFoldDB" id="A0A089P1C1"/>
<name>A0A089P1C1_9HYPH</name>
<dbReference type="KEGG" id="mor:MOC_4820"/>
<evidence type="ECO:0000313" key="3">
    <source>
        <dbReference type="Proteomes" id="UP000029492"/>
    </source>
</evidence>
<dbReference type="Proteomes" id="UP000029492">
    <property type="component" value="Chromosome"/>
</dbReference>
<dbReference type="RefSeq" id="WP_043346832.1">
    <property type="nucleotide sequence ID" value="NZ_CP003811.1"/>
</dbReference>